<evidence type="ECO:0000256" key="1">
    <source>
        <dbReference type="ARBA" id="ARBA00009375"/>
    </source>
</evidence>
<evidence type="ECO:0000256" key="6">
    <source>
        <dbReference type="PIRSR" id="PIRSR001430-2"/>
    </source>
</evidence>
<evidence type="ECO:0000259" key="8">
    <source>
        <dbReference type="Pfam" id="PF01416"/>
    </source>
</evidence>
<evidence type="ECO:0000313" key="9">
    <source>
        <dbReference type="EMBL" id="GEN46938.1"/>
    </source>
</evidence>
<dbReference type="PANTHER" id="PTHR11142">
    <property type="entry name" value="PSEUDOURIDYLATE SYNTHASE"/>
    <property type="match status" value="1"/>
</dbReference>
<dbReference type="OrthoDB" id="9811823at2"/>
<dbReference type="FunFam" id="3.30.70.580:FF:000001">
    <property type="entry name" value="tRNA pseudouridine synthase A"/>
    <property type="match status" value="1"/>
</dbReference>
<dbReference type="InterPro" id="IPR020103">
    <property type="entry name" value="PsdUridine_synth_cat_dom_sf"/>
</dbReference>
<evidence type="ECO:0000256" key="4">
    <source>
        <dbReference type="HAMAP-Rule" id="MF_00171"/>
    </source>
</evidence>
<gene>
    <name evidence="9" type="primary">truA1</name>
    <name evidence="4" type="synonym">truA</name>
    <name evidence="9" type="ORF">AHA02nite_27140</name>
</gene>
<dbReference type="InterPro" id="IPR001406">
    <property type="entry name" value="PsdUridine_synth_TruA"/>
</dbReference>
<comment type="caution">
    <text evidence="9">The sequence shown here is derived from an EMBL/GenBank/DDBJ whole genome shotgun (WGS) entry which is preliminary data.</text>
</comment>
<dbReference type="HAMAP" id="MF_00171">
    <property type="entry name" value="TruA"/>
    <property type="match status" value="1"/>
</dbReference>
<dbReference type="PIRSF" id="PIRSF001430">
    <property type="entry name" value="tRNA_psdUrid_synth"/>
    <property type="match status" value="1"/>
</dbReference>
<reference evidence="9 10" key="1">
    <citation type="submission" date="2019-07" db="EMBL/GenBank/DDBJ databases">
        <title>Whole genome shotgun sequence of Alkalibacillus haloalkaliphilus NBRC 103110.</title>
        <authorList>
            <person name="Hosoyama A."/>
            <person name="Uohara A."/>
            <person name="Ohji S."/>
            <person name="Ichikawa N."/>
        </authorList>
    </citation>
    <scope>NUCLEOTIDE SEQUENCE [LARGE SCALE GENOMIC DNA]</scope>
    <source>
        <strain evidence="9 10">NBRC 103110</strain>
    </source>
</reference>
<organism evidence="9 10">
    <name type="scientific">Alkalibacillus haloalkaliphilus</name>
    <dbReference type="NCBI Taxonomy" id="94136"/>
    <lineage>
        <taxon>Bacteria</taxon>
        <taxon>Bacillati</taxon>
        <taxon>Bacillota</taxon>
        <taxon>Bacilli</taxon>
        <taxon>Bacillales</taxon>
        <taxon>Bacillaceae</taxon>
        <taxon>Alkalibacillus</taxon>
    </lineage>
</organism>
<dbReference type="CDD" id="cd02570">
    <property type="entry name" value="PseudoU_synth_EcTruA"/>
    <property type="match status" value="1"/>
</dbReference>
<feature type="binding site" evidence="4 6">
    <location>
        <position position="110"/>
    </location>
    <ligand>
        <name>substrate</name>
    </ligand>
</feature>
<feature type="active site" description="Nucleophile" evidence="4 5">
    <location>
        <position position="52"/>
    </location>
</feature>
<dbReference type="Gene3D" id="3.30.70.580">
    <property type="entry name" value="Pseudouridine synthase I, catalytic domain, N-terminal subdomain"/>
    <property type="match status" value="1"/>
</dbReference>
<comment type="similarity">
    <text evidence="1 4 7">Belongs to the tRNA pseudouridine synthase TruA family.</text>
</comment>
<dbReference type="InterPro" id="IPR020097">
    <property type="entry name" value="PsdUridine_synth_TruA_a/b_dom"/>
</dbReference>
<proteinExistence type="inferred from homology"/>
<dbReference type="RefSeq" id="WP_146818183.1">
    <property type="nucleotide sequence ID" value="NZ_BJYA01000020.1"/>
</dbReference>
<sequence length="246" mass="28354">MERIKLHIAYDGTNFAGYQVQHNQRTVQLVVERALSKMHRQEMKVYTSGRTDSGVHANDQVLHFNSPMTLDCSSWRNALQTLLPKDVKIMHVEKVDESFDARKSAKEKVYRYQIINQREYDVFKRLYEWHVIKPLSMERMRSAAKLIEGTHDFTAFSASKSNVKGDKKRTIKSIDIWEEGDGRIIFEVRGNGFLTHMVRIIVGTLVEIGLGKKDETCITQALETLNRQVLGLTAPSHGLCLWKVIY</sequence>
<dbReference type="NCBIfam" id="TIGR00071">
    <property type="entry name" value="hisT_truA"/>
    <property type="match status" value="1"/>
</dbReference>
<protein>
    <recommendedName>
        <fullName evidence="4">tRNA pseudouridine synthase A</fullName>
        <ecNumber evidence="4">5.4.99.12</ecNumber>
    </recommendedName>
    <alternativeName>
        <fullName evidence="4">tRNA pseudouridine(38-40) synthase</fullName>
    </alternativeName>
    <alternativeName>
        <fullName evidence="4">tRNA pseudouridylate synthase I</fullName>
    </alternativeName>
    <alternativeName>
        <fullName evidence="4">tRNA-uridine isomerase I</fullName>
    </alternativeName>
</protein>
<name>A0A511W9B0_9BACI</name>
<dbReference type="Pfam" id="PF01416">
    <property type="entry name" value="PseudoU_synth_1"/>
    <property type="match status" value="2"/>
</dbReference>
<comment type="caution">
    <text evidence="4">Lacks conserved residue(s) required for the propagation of feature annotation.</text>
</comment>
<comment type="function">
    <text evidence="4">Formation of pseudouridine at positions 38, 39 and 40 in the anticodon stem and loop of transfer RNAs.</text>
</comment>
<dbReference type="InterPro" id="IPR020095">
    <property type="entry name" value="PsdUridine_synth_TruA_C"/>
</dbReference>
<evidence type="ECO:0000256" key="5">
    <source>
        <dbReference type="PIRSR" id="PIRSR001430-1"/>
    </source>
</evidence>
<accession>A0A511W9B0</accession>
<dbReference type="Proteomes" id="UP000321440">
    <property type="component" value="Unassembled WGS sequence"/>
</dbReference>
<keyword evidence="10" id="KW-1185">Reference proteome</keyword>
<comment type="catalytic activity">
    <reaction evidence="4 7">
        <text>uridine(38/39/40) in tRNA = pseudouridine(38/39/40) in tRNA</text>
        <dbReference type="Rhea" id="RHEA:22376"/>
        <dbReference type="Rhea" id="RHEA-COMP:10085"/>
        <dbReference type="Rhea" id="RHEA-COMP:10087"/>
        <dbReference type="ChEBI" id="CHEBI:65314"/>
        <dbReference type="ChEBI" id="CHEBI:65315"/>
        <dbReference type="EC" id="5.4.99.12"/>
    </reaction>
</comment>
<dbReference type="PANTHER" id="PTHR11142:SF0">
    <property type="entry name" value="TRNA PSEUDOURIDINE SYNTHASE-LIKE 1"/>
    <property type="match status" value="1"/>
</dbReference>
<dbReference type="GO" id="GO:0031119">
    <property type="term" value="P:tRNA pseudouridine synthesis"/>
    <property type="evidence" value="ECO:0007669"/>
    <property type="project" value="UniProtKB-UniRule"/>
</dbReference>
<feature type="domain" description="Pseudouridine synthase I TruA alpha/beta" evidence="8">
    <location>
        <begin position="9"/>
        <end position="101"/>
    </location>
</feature>
<evidence type="ECO:0000313" key="10">
    <source>
        <dbReference type="Proteomes" id="UP000321440"/>
    </source>
</evidence>
<feature type="domain" description="Pseudouridine synthase I TruA alpha/beta" evidence="8">
    <location>
        <begin position="143"/>
        <end position="246"/>
    </location>
</feature>
<dbReference type="EC" id="5.4.99.12" evidence="4"/>
<dbReference type="Gene3D" id="3.30.70.660">
    <property type="entry name" value="Pseudouridine synthase I, catalytic domain, C-terminal subdomain"/>
    <property type="match status" value="1"/>
</dbReference>
<dbReference type="EMBL" id="BJYA01000020">
    <property type="protein sequence ID" value="GEN46938.1"/>
    <property type="molecule type" value="Genomic_DNA"/>
</dbReference>
<dbReference type="InterPro" id="IPR020094">
    <property type="entry name" value="TruA/RsuA/RluB/E/F_N"/>
</dbReference>
<dbReference type="AlphaFoldDB" id="A0A511W9B0"/>
<evidence type="ECO:0000256" key="2">
    <source>
        <dbReference type="ARBA" id="ARBA00022694"/>
    </source>
</evidence>
<evidence type="ECO:0000256" key="3">
    <source>
        <dbReference type="ARBA" id="ARBA00023235"/>
    </source>
</evidence>
<dbReference type="GO" id="GO:0160147">
    <property type="term" value="F:tRNA pseudouridine(38-40) synthase activity"/>
    <property type="evidence" value="ECO:0007669"/>
    <property type="project" value="UniProtKB-EC"/>
</dbReference>
<dbReference type="GO" id="GO:0003723">
    <property type="term" value="F:RNA binding"/>
    <property type="evidence" value="ECO:0007669"/>
    <property type="project" value="InterPro"/>
</dbReference>
<dbReference type="SUPFAM" id="SSF55120">
    <property type="entry name" value="Pseudouridine synthase"/>
    <property type="match status" value="1"/>
</dbReference>
<evidence type="ECO:0000256" key="7">
    <source>
        <dbReference type="RuleBase" id="RU003792"/>
    </source>
</evidence>
<keyword evidence="2 4" id="KW-0819">tRNA processing</keyword>
<keyword evidence="3 4" id="KW-0413">Isomerase</keyword>
<comment type="subunit">
    <text evidence="4">Homodimer.</text>
</comment>